<accession>A0AAN8XHY3</accession>
<dbReference type="GO" id="GO:0005886">
    <property type="term" value="C:plasma membrane"/>
    <property type="evidence" value="ECO:0007669"/>
    <property type="project" value="TreeGrafter"/>
</dbReference>
<dbReference type="Proteomes" id="UP001381693">
    <property type="component" value="Unassembled WGS sequence"/>
</dbReference>
<organism evidence="6 7">
    <name type="scientific">Halocaridina rubra</name>
    <name type="common">Hawaiian red shrimp</name>
    <dbReference type="NCBI Taxonomy" id="373956"/>
    <lineage>
        <taxon>Eukaryota</taxon>
        <taxon>Metazoa</taxon>
        <taxon>Ecdysozoa</taxon>
        <taxon>Arthropoda</taxon>
        <taxon>Crustacea</taxon>
        <taxon>Multicrustacea</taxon>
        <taxon>Malacostraca</taxon>
        <taxon>Eumalacostraca</taxon>
        <taxon>Eucarida</taxon>
        <taxon>Decapoda</taxon>
        <taxon>Pleocyemata</taxon>
        <taxon>Caridea</taxon>
        <taxon>Atyoidea</taxon>
        <taxon>Atyidae</taxon>
        <taxon>Halocaridina</taxon>
    </lineage>
</organism>
<keyword evidence="3 5" id="KW-1133">Transmembrane helix</keyword>
<keyword evidence="2 5" id="KW-0812">Transmembrane</keyword>
<protein>
    <submittedName>
        <fullName evidence="6">Corticotropin-releasing factor receptor 1</fullName>
    </submittedName>
</protein>
<dbReference type="PRINTS" id="PR00249">
    <property type="entry name" value="GPCRSECRETIN"/>
</dbReference>
<evidence type="ECO:0000256" key="1">
    <source>
        <dbReference type="ARBA" id="ARBA00004141"/>
    </source>
</evidence>
<evidence type="ECO:0000256" key="2">
    <source>
        <dbReference type="ARBA" id="ARBA00022692"/>
    </source>
</evidence>
<dbReference type="GO" id="GO:0007188">
    <property type="term" value="P:adenylate cyclase-modulating G protein-coupled receptor signaling pathway"/>
    <property type="evidence" value="ECO:0007669"/>
    <property type="project" value="TreeGrafter"/>
</dbReference>
<keyword evidence="4 5" id="KW-0472">Membrane</keyword>
<dbReference type="Pfam" id="PF00002">
    <property type="entry name" value="7tm_2"/>
    <property type="match status" value="1"/>
</dbReference>
<dbReference type="InterPro" id="IPR017983">
    <property type="entry name" value="GPCR_2_secretin-like_CS"/>
</dbReference>
<dbReference type="EMBL" id="JAXCGZ010003797">
    <property type="protein sequence ID" value="KAK7083156.1"/>
    <property type="molecule type" value="Genomic_DNA"/>
</dbReference>
<comment type="subcellular location">
    <subcellularLocation>
        <location evidence="1">Membrane</location>
        <topology evidence="1">Multi-pass membrane protein</topology>
    </subcellularLocation>
</comment>
<dbReference type="GO" id="GO:0008528">
    <property type="term" value="F:G protein-coupled peptide receptor activity"/>
    <property type="evidence" value="ECO:0007669"/>
    <property type="project" value="TreeGrafter"/>
</dbReference>
<dbReference type="PROSITE" id="PS00650">
    <property type="entry name" value="G_PROTEIN_RECEP_F2_2"/>
    <property type="match status" value="1"/>
</dbReference>
<reference evidence="6 7" key="1">
    <citation type="submission" date="2023-11" db="EMBL/GenBank/DDBJ databases">
        <title>Halocaridina rubra genome assembly.</title>
        <authorList>
            <person name="Smith C."/>
        </authorList>
    </citation>
    <scope>NUCLEOTIDE SEQUENCE [LARGE SCALE GENOMIC DNA]</scope>
    <source>
        <strain evidence="6">EP-1</strain>
        <tissue evidence="6">Whole</tissue>
    </source>
</reference>
<feature type="transmembrane region" description="Helical" evidence="5">
    <location>
        <begin position="109"/>
        <end position="131"/>
    </location>
</feature>
<comment type="caution">
    <text evidence="6">The sequence shown here is derived from an EMBL/GenBank/DDBJ whole genome shotgun (WGS) entry which is preliminary data.</text>
</comment>
<dbReference type="AlphaFoldDB" id="A0AAN8XHY3"/>
<feature type="transmembrane region" description="Helical" evidence="5">
    <location>
        <begin position="77"/>
        <end position="97"/>
    </location>
</feature>
<dbReference type="GO" id="GO:0017046">
    <property type="term" value="F:peptide hormone binding"/>
    <property type="evidence" value="ECO:0007669"/>
    <property type="project" value="TreeGrafter"/>
</dbReference>
<dbReference type="PANTHER" id="PTHR45620">
    <property type="entry name" value="PDF RECEPTOR-LIKE PROTEIN-RELATED"/>
    <property type="match status" value="1"/>
</dbReference>
<evidence type="ECO:0000256" key="4">
    <source>
        <dbReference type="ARBA" id="ARBA00023136"/>
    </source>
</evidence>
<keyword evidence="7" id="KW-1185">Reference proteome</keyword>
<evidence type="ECO:0000313" key="7">
    <source>
        <dbReference type="Proteomes" id="UP001381693"/>
    </source>
</evidence>
<evidence type="ECO:0000256" key="5">
    <source>
        <dbReference type="SAM" id="Phobius"/>
    </source>
</evidence>
<name>A0AAN8XHY3_HALRR</name>
<proteinExistence type="predicted"/>
<sequence>MEERNEDVRQEMGVEKKLSDRLDQSVLGWFRHMERMSDEPIVKSVWSPEVIGVRSRGGPRMRWSSVYTKALCLHRKAIKATAVLFPLLGITNLLFAVNPGDRGELEGAYMVTNAFLQSSQGVFVSVLYCFLNSEVQELLKKRWRQHRLRRMGYPANQRRKSTKSTIILPSTFSPRTSPQTPHRGIIVSNNTKRTYAVETTAV</sequence>
<keyword evidence="6" id="KW-0675">Receptor</keyword>
<dbReference type="InterPro" id="IPR000832">
    <property type="entry name" value="GPCR_2_secretin-like"/>
</dbReference>
<evidence type="ECO:0000313" key="6">
    <source>
        <dbReference type="EMBL" id="KAK7083156.1"/>
    </source>
</evidence>
<dbReference type="PANTHER" id="PTHR45620:SF15">
    <property type="entry name" value="DIURETIC HORMONE 44 RECEPTOR 1-RELATED"/>
    <property type="match status" value="1"/>
</dbReference>
<evidence type="ECO:0000256" key="3">
    <source>
        <dbReference type="ARBA" id="ARBA00022989"/>
    </source>
</evidence>
<dbReference type="InterPro" id="IPR050332">
    <property type="entry name" value="GPCR_2"/>
</dbReference>
<gene>
    <name evidence="6" type="primary">CRHR1</name>
    <name evidence="6" type="ORF">SK128_010538</name>
</gene>
<dbReference type="Gene3D" id="1.20.1070.10">
    <property type="entry name" value="Rhodopsin 7-helix transmembrane proteins"/>
    <property type="match status" value="1"/>
</dbReference>